<sequence>MFWRRSCFSLAAKSVVSCNIASKKLWHSVRSNGLQGLKRLGEGLGASRAGITSPPFPPASPPTPHDTQAKYTQFRGYTACQGLGALEYDFLAWCVRSGSQTLLSYAESILS</sequence>
<evidence type="ECO:0000313" key="2">
    <source>
        <dbReference type="EMBL" id="KAA8896276.1"/>
    </source>
</evidence>
<evidence type="ECO:0000256" key="1">
    <source>
        <dbReference type="SAM" id="MobiDB-lite"/>
    </source>
</evidence>
<dbReference type="Proteomes" id="UP000326924">
    <property type="component" value="Unassembled WGS sequence"/>
</dbReference>
<organism evidence="2 3">
    <name type="scientific">Sphaerosporella brunnea</name>
    <dbReference type="NCBI Taxonomy" id="1250544"/>
    <lineage>
        <taxon>Eukaryota</taxon>
        <taxon>Fungi</taxon>
        <taxon>Dikarya</taxon>
        <taxon>Ascomycota</taxon>
        <taxon>Pezizomycotina</taxon>
        <taxon>Pezizomycetes</taxon>
        <taxon>Pezizales</taxon>
        <taxon>Pyronemataceae</taxon>
        <taxon>Sphaerosporella</taxon>
    </lineage>
</organism>
<feature type="region of interest" description="Disordered" evidence="1">
    <location>
        <begin position="45"/>
        <end position="66"/>
    </location>
</feature>
<feature type="compositionally biased region" description="Pro residues" evidence="1">
    <location>
        <begin position="54"/>
        <end position="64"/>
    </location>
</feature>
<protein>
    <submittedName>
        <fullName evidence="2">Uncharacterized protein</fullName>
    </submittedName>
</protein>
<accession>A0A5J5EMM3</accession>
<reference evidence="2 3" key="1">
    <citation type="submission" date="2019-09" db="EMBL/GenBank/DDBJ databases">
        <title>Draft genome of the ectomycorrhizal ascomycete Sphaerosporella brunnea.</title>
        <authorList>
            <consortium name="DOE Joint Genome Institute"/>
            <person name="Benucci G.M."/>
            <person name="Marozzi G."/>
            <person name="Antonielli L."/>
            <person name="Sanchez S."/>
            <person name="Marco P."/>
            <person name="Wang X."/>
            <person name="Falini L.B."/>
            <person name="Barry K."/>
            <person name="Haridas S."/>
            <person name="Lipzen A."/>
            <person name="Labutti K."/>
            <person name="Grigoriev I.V."/>
            <person name="Murat C."/>
            <person name="Martin F."/>
            <person name="Albertini E."/>
            <person name="Donnini D."/>
            <person name="Bonito G."/>
        </authorList>
    </citation>
    <scope>NUCLEOTIDE SEQUENCE [LARGE SCALE GENOMIC DNA]</scope>
    <source>
        <strain evidence="2 3">Sb_GMNB300</strain>
    </source>
</reference>
<comment type="caution">
    <text evidence="2">The sequence shown here is derived from an EMBL/GenBank/DDBJ whole genome shotgun (WGS) entry which is preliminary data.</text>
</comment>
<dbReference type="AlphaFoldDB" id="A0A5J5EMM3"/>
<proteinExistence type="predicted"/>
<dbReference type="EMBL" id="VXIS01000217">
    <property type="protein sequence ID" value="KAA8896276.1"/>
    <property type="molecule type" value="Genomic_DNA"/>
</dbReference>
<keyword evidence="3" id="KW-1185">Reference proteome</keyword>
<gene>
    <name evidence="2" type="ORF">FN846DRAFT_893381</name>
</gene>
<dbReference type="InParanoid" id="A0A5J5EMM3"/>
<evidence type="ECO:0000313" key="3">
    <source>
        <dbReference type="Proteomes" id="UP000326924"/>
    </source>
</evidence>
<name>A0A5J5EMM3_9PEZI</name>